<evidence type="ECO:0000313" key="2">
    <source>
        <dbReference type="Proteomes" id="UP001062846"/>
    </source>
</evidence>
<proteinExistence type="predicted"/>
<keyword evidence="2" id="KW-1185">Reference proteome</keyword>
<dbReference type="EMBL" id="CM046395">
    <property type="protein sequence ID" value="KAI8543372.1"/>
    <property type="molecule type" value="Genomic_DNA"/>
</dbReference>
<gene>
    <name evidence="1" type="ORF">RHMOL_Rhmol08G0212100</name>
</gene>
<reference evidence="1" key="1">
    <citation type="submission" date="2022-02" db="EMBL/GenBank/DDBJ databases">
        <title>Plant Genome Project.</title>
        <authorList>
            <person name="Zhang R.-G."/>
        </authorList>
    </citation>
    <scope>NUCLEOTIDE SEQUENCE</scope>
    <source>
        <strain evidence="1">AT1</strain>
    </source>
</reference>
<evidence type="ECO:0000313" key="1">
    <source>
        <dbReference type="EMBL" id="KAI8543372.1"/>
    </source>
</evidence>
<sequence>MVLCNGVRSTVLCTSEPLDRASYGSDLISTMNGSRSLVAEMRSEPADARSDSFEVHNTLHSTNSKSLPKT</sequence>
<accession>A0ACC0MSB1</accession>
<dbReference type="Proteomes" id="UP001062846">
    <property type="component" value="Chromosome 8"/>
</dbReference>
<comment type="caution">
    <text evidence="1">The sequence shown here is derived from an EMBL/GenBank/DDBJ whole genome shotgun (WGS) entry which is preliminary data.</text>
</comment>
<name>A0ACC0MSB1_RHOML</name>
<organism evidence="1 2">
    <name type="scientific">Rhododendron molle</name>
    <name type="common">Chinese azalea</name>
    <name type="synonym">Azalea mollis</name>
    <dbReference type="NCBI Taxonomy" id="49168"/>
    <lineage>
        <taxon>Eukaryota</taxon>
        <taxon>Viridiplantae</taxon>
        <taxon>Streptophyta</taxon>
        <taxon>Embryophyta</taxon>
        <taxon>Tracheophyta</taxon>
        <taxon>Spermatophyta</taxon>
        <taxon>Magnoliopsida</taxon>
        <taxon>eudicotyledons</taxon>
        <taxon>Gunneridae</taxon>
        <taxon>Pentapetalae</taxon>
        <taxon>asterids</taxon>
        <taxon>Ericales</taxon>
        <taxon>Ericaceae</taxon>
        <taxon>Ericoideae</taxon>
        <taxon>Rhodoreae</taxon>
        <taxon>Rhododendron</taxon>
    </lineage>
</organism>
<protein>
    <submittedName>
        <fullName evidence="1">Uncharacterized protein</fullName>
    </submittedName>
</protein>